<dbReference type="GO" id="GO:0006412">
    <property type="term" value="P:translation"/>
    <property type="evidence" value="ECO:0007669"/>
    <property type="project" value="InterPro"/>
</dbReference>
<dbReference type="STRING" id="745531.A0A0C3NZU5"/>
<dbReference type="PANTHER" id="PTHR15892:SF2">
    <property type="entry name" value="LARGE RIBOSOMAL SUBUNIT PROTEIN UL30M"/>
    <property type="match status" value="1"/>
</dbReference>
<organism evidence="7 8">
    <name type="scientific">Phlebiopsis gigantea (strain 11061_1 CR5-6)</name>
    <name type="common">White-rot fungus</name>
    <name type="synonym">Peniophora gigantea</name>
    <dbReference type="NCBI Taxonomy" id="745531"/>
    <lineage>
        <taxon>Eukaryota</taxon>
        <taxon>Fungi</taxon>
        <taxon>Dikarya</taxon>
        <taxon>Basidiomycota</taxon>
        <taxon>Agaricomycotina</taxon>
        <taxon>Agaricomycetes</taxon>
        <taxon>Polyporales</taxon>
        <taxon>Phanerochaetaceae</taxon>
        <taxon>Phlebiopsis</taxon>
    </lineage>
</organism>
<evidence type="ECO:0000256" key="2">
    <source>
        <dbReference type="ARBA" id="ARBA00022980"/>
    </source>
</evidence>
<keyword evidence="3" id="KW-0687">Ribonucleoprotein</keyword>
<accession>A0A0C3NZU5</accession>
<dbReference type="Pfam" id="PF00327">
    <property type="entry name" value="Ribosomal_L30"/>
    <property type="match status" value="1"/>
</dbReference>
<evidence type="ECO:0000256" key="5">
    <source>
        <dbReference type="SAM" id="MobiDB-lite"/>
    </source>
</evidence>
<keyword evidence="2" id="KW-0689">Ribosomal protein</keyword>
<feature type="region of interest" description="Disordered" evidence="5">
    <location>
        <begin position="110"/>
        <end position="136"/>
    </location>
</feature>
<dbReference type="AlphaFoldDB" id="A0A0C3NZU5"/>
<keyword evidence="8" id="KW-1185">Reference proteome</keyword>
<evidence type="ECO:0000313" key="7">
    <source>
        <dbReference type="EMBL" id="KIP10999.1"/>
    </source>
</evidence>
<feature type="region of interest" description="Disordered" evidence="5">
    <location>
        <begin position="19"/>
        <end position="45"/>
    </location>
</feature>
<dbReference type="Gene3D" id="3.30.1390.20">
    <property type="entry name" value="Ribosomal protein L30, ferredoxin-like fold domain"/>
    <property type="match status" value="1"/>
</dbReference>
<dbReference type="OrthoDB" id="509901at2759"/>
<dbReference type="Proteomes" id="UP000053257">
    <property type="component" value="Unassembled WGS sequence"/>
</dbReference>
<evidence type="ECO:0000256" key="4">
    <source>
        <dbReference type="ARBA" id="ARBA00035281"/>
    </source>
</evidence>
<dbReference type="SUPFAM" id="SSF55129">
    <property type="entry name" value="Ribosomal protein L30p/L7e"/>
    <property type="match status" value="1"/>
</dbReference>
<dbReference type="GO" id="GO:0003735">
    <property type="term" value="F:structural constituent of ribosome"/>
    <property type="evidence" value="ECO:0007669"/>
    <property type="project" value="InterPro"/>
</dbReference>
<sequence>MALTTLRLRAPALRLSALPRASTTQLRAASTQQPTPPPAESPVEPLTHYRITLKRSAISLPERIKGTLESLGIHRRLQTVYHEHSQINAGKILRVKELVEVHNVPASAVRTKTEQRHERKAPRGYAVVGSRLDQSL</sequence>
<evidence type="ECO:0000256" key="3">
    <source>
        <dbReference type="ARBA" id="ARBA00023274"/>
    </source>
</evidence>
<feature type="domain" description="Large ribosomal subunit protein uL30-like ferredoxin-like fold" evidence="6">
    <location>
        <begin position="49"/>
        <end position="99"/>
    </location>
</feature>
<dbReference type="InterPro" id="IPR036919">
    <property type="entry name" value="Ribo_uL30_ferredoxin-like_sf"/>
</dbReference>
<evidence type="ECO:0000256" key="1">
    <source>
        <dbReference type="ARBA" id="ARBA00007594"/>
    </source>
</evidence>
<gene>
    <name evidence="7" type="ORF">PHLGIDRAFT_84123</name>
</gene>
<dbReference type="HOGENOM" id="CLU_131047_0_0_1"/>
<dbReference type="PANTHER" id="PTHR15892">
    <property type="entry name" value="MITOCHONDRIAL RIBOSOMAL PROTEIN L30"/>
    <property type="match status" value="1"/>
</dbReference>
<evidence type="ECO:0000313" key="8">
    <source>
        <dbReference type="Proteomes" id="UP000053257"/>
    </source>
</evidence>
<dbReference type="GO" id="GO:0015934">
    <property type="term" value="C:large ribosomal subunit"/>
    <property type="evidence" value="ECO:0007669"/>
    <property type="project" value="InterPro"/>
</dbReference>
<protein>
    <recommendedName>
        <fullName evidence="4">Large ribosomal subunit protein uL30m</fullName>
    </recommendedName>
</protein>
<dbReference type="InterPro" id="IPR005996">
    <property type="entry name" value="Ribosomal_uL30_bac-type"/>
</dbReference>
<proteinExistence type="inferred from homology"/>
<dbReference type="GO" id="GO:0005739">
    <property type="term" value="C:mitochondrion"/>
    <property type="evidence" value="ECO:0007669"/>
    <property type="project" value="TreeGrafter"/>
</dbReference>
<evidence type="ECO:0000259" key="6">
    <source>
        <dbReference type="Pfam" id="PF00327"/>
    </source>
</evidence>
<comment type="similarity">
    <text evidence="1">Belongs to the universal ribosomal protein uL30 family.</text>
</comment>
<dbReference type="InterPro" id="IPR016082">
    <property type="entry name" value="Ribosomal_uL30_ferredoxin-like"/>
</dbReference>
<dbReference type="EMBL" id="KN840449">
    <property type="protein sequence ID" value="KIP10999.1"/>
    <property type="molecule type" value="Genomic_DNA"/>
</dbReference>
<name>A0A0C3NZU5_PHLG1</name>
<reference evidence="7 8" key="1">
    <citation type="journal article" date="2014" name="PLoS Genet.">
        <title>Analysis of the Phlebiopsis gigantea genome, transcriptome and secretome provides insight into its pioneer colonization strategies of wood.</title>
        <authorList>
            <person name="Hori C."/>
            <person name="Ishida T."/>
            <person name="Igarashi K."/>
            <person name="Samejima M."/>
            <person name="Suzuki H."/>
            <person name="Master E."/>
            <person name="Ferreira P."/>
            <person name="Ruiz-Duenas F.J."/>
            <person name="Held B."/>
            <person name="Canessa P."/>
            <person name="Larrondo L.F."/>
            <person name="Schmoll M."/>
            <person name="Druzhinina I.S."/>
            <person name="Kubicek C.P."/>
            <person name="Gaskell J.A."/>
            <person name="Kersten P."/>
            <person name="St John F."/>
            <person name="Glasner J."/>
            <person name="Sabat G."/>
            <person name="Splinter BonDurant S."/>
            <person name="Syed K."/>
            <person name="Yadav J."/>
            <person name="Mgbeahuruike A.C."/>
            <person name="Kovalchuk A."/>
            <person name="Asiegbu F.O."/>
            <person name="Lackner G."/>
            <person name="Hoffmeister D."/>
            <person name="Rencoret J."/>
            <person name="Gutierrez A."/>
            <person name="Sun H."/>
            <person name="Lindquist E."/>
            <person name="Barry K."/>
            <person name="Riley R."/>
            <person name="Grigoriev I.V."/>
            <person name="Henrissat B."/>
            <person name="Kues U."/>
            <person name="Berka R.M."/>
            <person name="Martinez A.T."/>
            <person name="Covert S.F."/>
            <person name="Blanchette R.A."/>
            <person name="Cullen D."/>
        </authorList>
    </citation>
    <scope>NUCLEOTIDE SEQUENCE [LARGE SCALE GENOMIC DNA]</scope>
    <source>
        <strain evidence="7 8">11061_1 CR5-6</strain>
    </source>
</reference>